<dbReference type="AlphaFoldDB" id="A0A1J5Q6H7"/>
<reference evidence="1" key="1">
    <citation type="submission" date="2016-10" db="EMBL/GenBank/DDBJ databases">
        <title>Sequence of Gallionella enrichment culture.</title>
        <authorList>
            <person name="Poehlein A."/>
            <person name="Muehling M."/>
            <person name="Daniel R."/>
        </authorList>
    </citation>
    <scope>NUCLEOTIDE SEQUENCE</scope>
</reference>
<evidence type="ECO:0000313" key="1">
    <source>
        <dbReference type="EMBL" id="OIQ78794.1"/>
    </source>
</evidence>
<sequence>MLRRIEDLPPGRHLDDLAEIHDCDAVRHVLDDREIVADEEQREAELLLQVLQQVDDLRLDGDVEGRDRLVANDQFWLRRECPCDADTLALAA</sequence>
<accession>A0A1J5Q6H7</accession>
<gene>
    <name evidence="1" type="ORF">GALL_394900</name>
</gene>
<comment type="caution">
    <text evidence="1">The sequence shown here is derived from an EMBL/GenBank/DDBJ whole genome shotgun (WGS) entry which is preliminary data.</text>
</comment>
<protein>
    <submittedName>
        <fullName evidence="1">Uncharacterized protein</fullName>
    </submittedName>
</protein>
<dbReference type="AntiFam" id="ANF00095">
    <property type="entry name" value="Shadow ORF (opposite ABC transporters)"/>
</dbReference>
<dbReference type="EMBL" id="MLJW01001333">
    <property type="protein sequence ID" value="OIQ78794.1"/>
    <property type="molecule type" value="Genomic_DNA"/>
</dbReference>
<name>A0A1J5Q6H7_9ZZZZ</name>
<organism evidence="1">
    <name type="scientific">mine drainage metagenome</name>
    <dbReference type="NCBI Taxonomy" id="410659"/>
    <lineage>
        <taxon>unclassified sequences</taxon>
        <taxon>metagenomes</taxon>
        <taxon>ecological metagenomes</taxon>
    </lineage>
</organism>
<proteinExistence type="predicted"/>